<evidence type="ECO:0000313" key="1">
    <source>
        <dbReference type="EMBL" id="MDS1310500.1"/>
    </source>
</evidence>
<sequence>MSNVIRLSDKKCSFRYQKGDIVQALTQGLLHQVCRDDIEQALHDLLFVAGEEDVFAARSMLSDLLEAQAATLESKETNQ</sequence>
<protein>
    <recommendedName>
        <fullName evidence="3">PqqD family protein, HPr-rel-A system</fullName>
    </recommendedName>
</protein>
<keyword evidence="2" id="KW-1185">Reference proteome</keyword>
<evidence type="ECO:0000313" key="2">
    <source>
        <dbReference type="Proteomes" id="UP001267407"/>
    </source>
</evidence>
<comment type="caution">
    <text evidence="1">The sequence shown here is derived from an EMBL/GenBank/DDBJ whole genome shotgun (WGS) entry which is preliminary data.</text>
</comment>
<evidence type="ECO:0008006" key="3">
    <source>
        <dbReference type="Google" id="ProtNLM"/>
    </source>
</evidence>
<dbReference type="RefSeq" id="WP_310966285.1">
    <property type="nucleotide sequence ID" value="NZ_JAVMBO010000014.1"/>
</dbReference>
<reference evidence="1" key="1">
    <citation type="submission" date="2023-09" db="EMBL/GenBank/DDBJ databases">
        <title>Marinobacter sediminicola sp. nov. and Marinobacter maritimum sp. nov., isolated from marine sediment.</title>
        <authorList>
            <person name="An J."/>
        </authorList>
    </citation>
    <scope>NUCLEOTIDE SEQUENCE</scope>
    <source>
        <strain evidence="1">F60267</strain>
    </source>
</reference>
<dbReference type="Proteomes" id="UP001267407">
    <property type="component" value="Unassembled WGS sequence"/>
</dbReference>
<proteinExistence type="predicted"/>
<accession>A0ABU2HJK7</accession>
<dbReference type="EMBL" id="JAVMBO010000014">
    <property type="protein sequence ID" value="MDS1310500.1"/>
    <property type="molecule type" value="Genomic_DNA"/>
</dbReference>
<name>A0ABU2HJK7_9GAMM</name>
<organism evidence="1 2">
    <name type="scientific">Marinobacter xiaoshiensis</name>
    <dbReference type="NCBI Taxonomy" id="3073652"/>
    <lineage>
        <taxon>Bacteria</taxon>
        <taxon>Pseudomonadati</taxon>
        <taxon>Pseudomonadota</taxon>
        <taxon>Gammaproteobacteria</taxon>
        <taxon>Pseudomonadales</taxon>
        <taxon>Marinobacteraceae</taxon>
        <taxon>Marinobacter</taxon>
    </lineage>
</organism>
<gene>
    <name evidence="1" type="ORF">RKA07_10415</name>
</gene>